<dbReference type="InterPro" id="IPR029044">
    <property type="entry name" value="Nucleotide-diphossugar_trans"/>
</dbReference>
<reference evidence="2 3" key="1">
    <citation type="journal article" date="2012" name="J. Bacteriol.">
        <title>Genome sequence of a novel nicotine-degrading strain, Pseudomonas geniculata N1.</title>
        <authorList>
            <person name="Tang H."/>
            <person name="Yu H."/>
            <person name="Tai C."/>
            <person name="Huang K."/>
            <person name="Liu Y."/>
            <person name="Wang L."/>
            <person name="Yao Y."/>
            <person name="Wu G."/>
            <person name="Xu P."/>
        </authorList>
    </citation>
    <scope>NUCLEOTIDE SEQUENCE [LARGE SCALE GENOMIC DNA]</scope>
    <source>
        <strain evidence="2 3">N1</strain>
    </source>
</reference>
<dbReference type="Pfam" id="PF00483">
    <property type="entry name" value="NTP_transferase"/>
    <property type="match status" value="1"/>
</dbReference>
<evidence type="ECO:0000313" key="3">
    <source>
        <dbReference type="Proteomes" id="UP000036890"/>
    </source>
</evidence>
<dbReference type="InterPro" id="IPR005835">
    <property type="entry name" value="NTP_transferase_dom"/>
</dbReference>
<name>A0A0L8ABK1_9GAMM</name>
<dbReference type="GO" id="GO:0047343">
    <property type="term" value="F:glucose-1-phosphate cytidylyltransferase activity"/>
    <property type="evidence" value="ECO:0007669"/>
    <property type="project" value="InterPro"/>
</dbReference>
<gene>
    <name evidence="2" type="ORF">W7K_07950</name>
</gene>
<dbReference type="InterPro" id="IPR013446">
    <property type="entry name" value="G1P_cyt_trans-like"/>
</dbReference>
<organism evidence="2 3">
    <name type="scientific">Stenotrophomonas geniculata N1</name>
    <dbReference type="NCBI Taxonomy" id="1167641"/>
    <lineage>
        <taxon>Bacteria</taxon>
        <taxon>Pseudomonadati</taxon>
        <taxon>Pseudomonadota</taxon>
        <taxon>Gammaproteobacteria</taxon>
        <taxon>Lysobacterales</taxon>
        <taxon>Lysobacteraceae</taxon>
        <taxon>Stenotrophomonas</taxon>
    </lineage>
</organism>
<accession>A0A0L8ABK1</accession>
<feature type="domain" description="Nucleotidyl transferase" evidence="1">
    <location>
        <begin position="2"/>
        <end position="208"/>
    </location>
</feature>
<proteinExistence type="predicted"/>
<evidence type="ECO:0000313" key="2">
    <source>
        <dbReference type="EMBL" id="KOE99757.1"/>
    </source>
</evidence>
<dbReference type="PANTHER" id="PTHR47183">
    <property type="entry name" value="GLUCOSE-1-PHOSPHATE CYTIDYLYLTRANSFERASE-RELATED"/>
    <property type="match status" value="1"/>
</dbReference>
<keyword evidence="2" id="KW-0548">Nucleotidyltransferase</keyword>
<comment type="caution">
    <text evidence="2">The sequence shown here is derived from an EMBL/GenBank/DDBJ whole genome shotgun (WGS) entry which is preliminary data.</text>
</comment>
<dbReference type="OrthoDB" id="9788272at2"/>
<dbReference type="EMBL" id="AJLO02000016">
    <property type="protein sequence ID" value="KOE99757.1"/>
    <property type="molecule type" value="Genomic_DNA"/>
</dbReference>
<dbReference type="GO" id="GO:0009243">
    <property type="term" value="P:O antigen biosynthetic process"/>
    <property type="evidence" value="ECO:0007669"/>
    <property type="project" value="InterPro"/>
</dbReference>
<dbReference type="CDD" id="cd02524">
    <property type="entry name" value="G1P_cytidylyltransferase"/>
    <property type="match status" value="1"/>
</dbReference>
<dbReference type="Gene3D" id="3.90.550.10">
    <property type="entry name" value="Spore Coat Polysaccharide Biosynthesis Protein SpsA, Chain A"/>
    <property type="match status" value="1"/>
</dbReference>
<dbReference type="InterPro" id="IPR046981">
    <property type="entry name" value="G1P_cyt_trans"/>
</dbReference>
<dbReference type="SUPFAM" id="SSF53448">
    <property type="entry name" value="Nucleotide-diphospho-sugar transferases"/>
    <property type="match status" value="1"/>
</dbReference>
<protein>
    <submittedName>
        <fullName evidence="2">Glucose-1-phosphate cytidylyltransferase</fullName>
    </submittedName>
</protein>
<dbReference type="NCBIfam" id="TIGR02623">
    <property type="entry name" value="G1P_cyt_trans"/>
    <property type="match status" value="1"/>
</dbReference>
<keyword evidence="2" id="KW-0808">Transferase</keyword>
<dbReference type="Proteomes" id="UP000036890">
    <property type="component" value="Unassembled WGS sequence"/>
</dbReference>
<evidence type="ECO:0000259" key="1">
    <source>
        <dbReference type="Pfam" id="PF00483"/>
    </source>
</evidence>
<sequence>MKAVILAGGLGTRLAEETAVRPKPMVEIGGHPILWHIMKIYSAHGINEFIVCLGYKGYYVKEFFANYALHNSSITVDIANRSLEFKGDSQLPPWKVHLVDTGTESMTGGRLRRVRDYLDKDEPFCMTYGDGVADIDITSLLEFHNAHGRDATLTSVRPAGRFGATVIRDGKVTEFTEKPAGDGAQINGGFFVLHPRVIDRIAGDSTIWEREPLEGLARDSQLAAFEHKGFWQPMDTLRDKQSLEALWDAGKAPWKIWD</sequence>
<dbReference type="AlphaFoldDB" id="A0A0L8ABK1"/>
<dbReference type="RefSeq" id="WP_010484729.1">
    <property type="nucleotide sequence ID" value="NZ_AJLO02000016.1"/>
</dbReference>
<dbReference type="PANTHER" id="PTHR47183:SF1">
    <property type="entry name" value="GLUCOSE-1-PHOSPHATE CYTIDYLYLTRANSFERASE"/>
    <property type="match status" value="1"/>
</dbReference>